<dbReference type="Gene3D" id="3.20.20.70">
    <property type="entry name" value="Aldolase class I"/>
    <property type="match status" value="1"/>
</dbReference>
<dbReference type="InterPro" id="IPR013785">
    <property type="entry name" value="Aldolase_TIM"/>
</dbReference>
<sequence>MKHRIVHQGQSDWRIVVGRHASASEIHAGKELQRYIRKMTGVRLPVLSDRMPAGAHELIVGANEHTASKGISVDLQQLGNEGFIIRSTEDSLVLAGSNVRGTLYAVYTFLEDWLGCRWFAPGVTRIPENATIELEPLDICQIPTLEYRDSFSYMSFDGNWSAYNKMNGNFARLTSHHGGKMDFTGRWVHTFNMFVPVEKYFDTHPEYFSEVNGARIADRPQLCLTNEEVLKIMIERIRDYIEEHPGINAVSVSQNDWYNPCRCANCRAIDEAEGSHSGTLIAFVNKVAEAIETDYPEVAIETLAYQYTRKPPRSVRPRHNVIVRLCSIECCFAHPLETCEVAMSFRNRTGSDSSFASDLKAWGKISDRLHIWDYVTNFSNYVMPFPNFGVLKDNIRFFIRHNVKGIFEQGNPMKGGEFQELRTYVIAKLLWNPDYDVDQAVNEFMKAFYGKAAPPIRAYFDLIHTKVRAEHIHMGIYDPPTSDFLPADLVAAAAELFDEAERLADDEQILNRVQLARLPIRYVQLSQMPTYTLNRKAMVDQFFRDVQAAGIEEIWEGRPLQKSRMFMEEGTVFKHGSL</sequence>
<dbReference type="GO" id="GO:0045493">
    <property type="term" value="P:xylan catabolic process"/>
    <property type="evidence" value="ECO:0007669"/>
    <property type="project" value="InterPro"/>
</dbReference>
<dbReference type="PANTHER" id="PTHR47406">
    <property type="entry name" value="COAGULATION FACTOR 5/8 TYPE, C-TERMINAL"/>
    <property type="match status" value="1"/>
</dbReference>
<keyword evidence="4" id="KW-1185">Reference proteome</keyword>
<dbReference type="Proteomes" id="UP000564644">
    <property type="component" value="Unassembled WGS sequence"/>
</dbReference>
<dbReference type="InterPro" id="IPR032287">
    <property type="entry name" value="DUF4838"/>
</dbReference>
<dbReference type="GO" id="GO:0046559">
    <property type="term" value="F:alpha-glucuronidase activity"/>
    <property type="evidence" value="ECO:0007669"/>
    <property type="project" value="InterPro"/>
</dbReference>
<proteinExistence type="predicted"/>
<organism evidence="3 4">
    <name type="scientific">Cohnella zeiphila</name>
    <dbReference type="NCBI Taxonomy" id="2761120"/>
    <lineage>
        <taxon>Bacteria</taxon>
        <taxon>Bacillati</taxon>
        <taxon>Bacillota</taxon>
        <taxon>Bacilli</taxon>
        <taxon>Bacillales</taxon>
        <taxon>Paenibacillaceae</taxon>
        <taxon>Cohnella</taxon>
    </lineage>
</organism>
<keyword evidence="1" id="KW-0378">Hydrolase</keyword>
<dbReference type="AlphaFoldDB" id="A0A7X0SL89"/>
<feature type="domain" description="Alpha glucuronidase N-terminal" evidence="2">
    <location>
        <begin position="23"/>
        <end position="108"/>
    </location>
</feature>
<dbReference type="RefSeq" id="WP_185128530.1">
    <property type="nucleotide sequence ID" value="NZ_JACJVO010000009.1"/>
</dbReference>
<name>A0A7X0SL89_9BACL</name>
<gene>
    <name evidence="3" type="ORF">H7C18_08160</name>
</gene>
<dbReference type="Pfam" id="PF16126">
    <property type="entry name" value="DUF4838"/>
    <property type="match status" value="1"/>
</dbReference>
<protein>
    <submittedName>
        <fullName evidence="3">DUF4838 domain-containing protein</fullName>
    </submittedName>
</protein>
<dbReference type="InterPro" id="IPR005154">
    <property type="entry name" value="Glyco_hydro_67_aGlcAse_N"/>
</dbReference>
<dbReference type="Pfam" id="PF03648">
    <property type="entry name" value="Glyco_hydro_67N"/>
    <property type="match status" value="1"/>
</dbReference>
<dbReference type="SUPFAM" id="SSF55545">
    <property type="entry name" value="beta-N-acetylhexosaminidase-like domain"/>
    <property type="match status" value="1"/>
</dbReference>
<accession>A0A7X0SL89</accession>
<evidence type="ECO:0000256" key="1">
    <source>
        <dbReference type="ARBA" id="ARBA00022801"/>
    </source>
</evidence>
<dbReference type="Gene3D" id="3.30.379.10">
    <property type="entry name" value="Chitobiase/beta-hexosaminidase domain 2-like"/>
    <property type="match status" value="1"/>
</dbReference>
<dbReference type="InterPro" id="IPR029018">
    <property type="entry name" value="Hex-like_dom2"/>
</dbReference>
<evidence type="ECO:0000313" key="3">
    <source>
        <dbReference type="EMBL" id="MBB6730874.1"/>
    </source>
</evidence>
<comment type="caution">
    <text evidence="3">The sequence shown here is derived from an EMBL/GenBank/DDBJ whole genome shotgun (WGS) entry which is preliminary data.</text>
</comment>
<dbReference type="EMBL" id="JACJVO010000009">
    <property type="protein sequence ID" value="MBB6730874.1"/>
    <property type="molecule type" value="Genomic_DNA"/>
</dbReference>
<evidence type="ECO:0000313" key="4">
    <source>
        <dbReference type="Proteomes" id="UP000564644"/>
    </source>
</evidence>
<dbReference type="PANTHER" id="PTHR47406:SF2">
    <property type="entry name" value="ALPHA GLUCURONIDASE N-TERMINAL DOMAIN-CONTAINING PROTEIN"/>
    <property type="match status" value="1"/>
</dbReference>
<evidence type="ECO:0000259" key="2">
    <source>
        <dbReference type="Pfam" id="PF03648"/>
    </source>
</evidence>
<reference evidence="3 4" key="1">
    <citation type="submission" date="2020-08" db="EMBL/GenBank/DDBJ databases">
        <title>Cohnella phylogeny.</title>
        <authorList>
            <person name="Dunlap C."/>
        </authorList>
    </citation>
    <scope>NUCLEOTIDE SEQUENCE [LARGE SCALE GENOMIC DNA]</scope>
    <source>
        <strain evidence="3 4">CBP 2801</strain>
    </source>
</reference>